<gene>
    <name evidence="2" type="ORF">SAMN05421721_102243</name>
</gene>
<sequence length="129" mass="14738">MYNELFDKTQEQLNTMAEPVRRFNNVTLDHMAKLVDYQISMFRGYSEVAIEQMRAMQTVHDPKSLESYLKAQGEAAKSLSEKLARDTSELVELHRGYSQEVQKLGEESLATVTRLHPEQDKASASRKSA</sequence>
<name>A0A1I4PUM3_ECTMO</name>
<proteinExistence type="predicted"/>
<evidence type="ECO:0000313" key="2">
    <source>
        <dbReference type="EMBL" id="SFM31266.1"/>
    </source>
</evidence>
<evidence type="ECO:0000313" key="3">
    <source>
        <dbReference type="Proteomes" id="UP000199556"/>
    </source>
</evidence>
<dbReference type="EMBL" id="FOUO01000002">
    <property type="protein sequence ID" value="SFM31266.1"/>
    <property type="molecule type" value="Genomic_DNA"/>
</dbReference>
<reference evidence="2 3" key="1">
    <citation type="submission" date="2016-10" db="EMBL/GenBank/DDBJ databases">
        <authorList>
            <person name="de Groot N.N."/>
        </authorList>
    </citation>
    <scope>NUCLEOTIDE SEQUENCE [LARGE SCALE GENOMIC DNA]</scope>
    <source>
        <strain evidence="2 3">DSM 4180</strain>
    </source>
</reference>
<protein>
    <submittedName>
        <fullName evidence="2">Phasin family protein</fullName>
    </submittedName>
</protein>
<evidence type="ECO:0000259" key="1">
    <source>
        <dbReference type="Pfam" id="PF09361"/>
    </source>
</evidence>
<dbReference type="AlphaFoldDB" id="A0A1I4PUM3"/>
<dbReference type="Pfam" id="PF09361">
    <property type="entry name" value="Phasin_2"/>
    <property type="match status" value="1"/>
</dbReference>
<organism evidence="2 3">
    <name type="scientific">Ectothiorhodospira mobilis</name>
    <dbReference type="NCBI Taxonomy" id="195064"/>
    <lineage>
        <taxon>Bacteria</taxon>
        <taxon>Pseudomonadati</taxon>
        <taxon>Pseudomonadota</taxon>
        <taxon>Gammaproteobacteria</taxon>
        <taxon>Chromatiales</taxon>
        <taxon>Ectothiorhodospiraceae</taxon>
        <taxon>Ectothiorhodospira</taxon>
    </lineage>
</organism>
<accession>A0A1I4PUM3</accession>
<dbReference type="InterPro" id="IPR018968">
    <property type="entry name" value="Phasin"/>
</dbReference>
<keyword evidence="3" id="KW-1185">Reference proteome</keyword>
<dbReference type="Proteomes" id="UP000199556">
    <property type="component" value="Unassembled WGS sequence"/>
</dbReference>
<feature type="domain" description="Phasin" evidence="1">
    <location>
        <begin position="8"/>
        <end position="107"/>
    </location>
</feature>
<dbReference type="RefSeq" id="WP_177217561.1">
    <property type="nucleotide sequence ID" value="NZ_FOUO01000002.1"/>
</dbReference>